<evidence type="ECO:0000313" key="3">
    <source>
        <dbReference type="Proteomes" id="UP001274830"/>
    </source>
</evidence>
<protein>
    <submittedName>
        <fullName evidence="2">Uncharacterized protein</fullName>
    </submittedName>
</protein>
<sequence>MGVGGNSPPTGSYTHHPTAPAPASMVEKPPTGLDSSLTAGNTGLPSGTAFYMNYSYNLDMPDHYLVDDDLGDGESNSSEDSNGNESLNMPSFEEYRDHALKPPASRFGKTKPRSWRRELE</sequence>
<organism evidence="2 3">
    <name type="scientific">Recurvomyces mirabilis</name>
    <dbReference type="NCBI Taxonomy" id="574656"/>
    <lineage>
        <taxon>Eukaryota</taxon>
        <taxon>Fungi</taxon>
        <taxon>Dikarya</taxon>
        <taxon>Ascomycota</taxon>
        <taxon>Pezizomycotina</taxon>
        <taxon>Dothideomycetes</taxon>
        <taxon>Dothideomycetidae</taxon>
        <taxon>Mycosphaerellales</taxon>
        <taxon>Teratosphaeriaceae</taxon>
        <taxon>Recurvomyces</taxon>
    </lineage>
</organism>
<name>A0AAE0TRD9_9PEZI</name>
<dbReference type="AlphaFoldDB" id="A0AAE0TRD9"/>
<dbReference type="Proteomes" id="UP001274830">
    <property type="component" value="Unassembled WGS sequence"/>
</dbReference>
<feature type="compositionally biased region" description="Polar residues" evidence="1">
    <location>
        <begin position="33"/>
        <end position="44"/>
    </location>
</feature>
<feature type="region of interest" description="Disordered" evidence="1">
    <location>
        <begin position="62"/>
        <end position="120"/>
    </location>
</feature>
<comment type="caution">
    <text evidence="2">The sequence shown here is derived from an EMBL/GenBank/DDBJ whole genome shotgun (WGS) entry which is preliminary data.</text>
</comment>
<gene>
    <name evidence="2" type="ORF">LTR78_009662</name>
</gene>
<feature type="region of interest" description="Disordered" evidence="1">
    <location>
        <begin position="1"/>
        <end position="44"/>
    </location>
</feature>
<evidence type="ECO:0000256" key="1">
    <source>
        <dbReference type="SAM" id="MobiDB-lite"/>
    </source>
</evidence>
<feature type="compositionally biased region" description="Low complexity" evidence="1">
    <location>
        <begin position="73"/>
        <end position="88"/>
    </location>
</feature>
<accession>A0AAE0TRD9</accession>
<dbReference type="EMBL" id="JAUTXT010000056">
    <property type="protein sequence ID" value="KAK3670422.1"/>
    <property type="molecule type" value="Genomic_DNA"/>
</dbReference>
<keyword evidence="3" id="KW-1185">Reference proteome</keyword>
<evidence type="ECO:0000313" key="2">
    <source>
        <dbReference type="EMBL" id="KAK3670422.1"/>
    </source>
</evidence>
<reference evidence="2" key="1">
    <citation type="submission" date="2023-07" db="EMBL/GenBank/DDBJ databases">
        <title>Black Yeasts Isolated from many extreme environments.</title>
        <authorList>
            <person name="Coleine C."/>
            <person name="Stajich J.E."/>
            <person name="Selbmann L."/>
        </authorList>
    </citation>
    <scope>NUCLEOTIDE SEQUENCE</scope>
    <source>
        <strain evidence="2">CCFEE 5485</strain>
    </source>
</reference>
<proteinExistence type="predicted"/>